<organism evidence="3 4">
    <name type="scientific">Herpetosiphon geysericola</name>
    <dbReference type="NCBI Taxonomy" id="70996"/>
    <lineage>
        <taxon>Bacteria</taxon>
        <taxon>Bacillati</taxon>
        <taxon>Chloroflexota</taxon>
        <taxon>Chloroflexia</taxon>
        <taxon>Herpetosiphonales</taxon>
        <taxon>Herpetosiphonaceae</taxon>
        <taxon>Herpetosiphon</taxon>
    </lineage>
</organism>
<keyword evidence="4" id="KW-1185">Reference proteome</keyword>
<dbReference type="STRING" id="70996.SE18_21615"/>
<dbReference type="SMART" id="SM00422">
    <property type="entry name" value="HTH_MERR"/>
    <property type="match status" value="1"/>
</dbReference>
<dbReference type="PANTHER" id="PTHR30204:SF97">
    <property type="entry name" value="MERR FAMILY REGULATORY PROTEIN"/>
    <property type="match status" value="1"/>
</dbReference>
<accession>A0A0P6XE51</accession>
<keyword evidence="1" id="KW-0238">DNA-binding</keyword>
<gene>
    <name evidence="3" type="ORF">SE18_21615</name>
</gene>
<dbReference type="RefSeq" id="WP_054536544.1">
    <property type="nucleotide sequence ID" value="NZ_LGKP01000035.1"/>
</dbReference>
<dbReference type="Pfam" id="PF06445">
    <property type="entry name" value="GyrI-like"/>
    <property type="match status" value="1"/>
</dbReference>
<dbReference type="InterPro" id="IPR010499">
    <property type="entry name" value="AraC_E-bd"/>
</dbReference>
<evidence type="ECO:0000313" key="3">
    <source>
        <dbReference type="EMBL" id="KPL81276.1"/>
    </source>
</evidence>
<dbReference type="Gene3D" id="3.20.80.10">
    <property type="entry name" value="Regulatory factor, effector binding domain"/>
    <property type="match status" value="1"/>
</dbReference>
<dbReference type="Gene3D" id="1.10.1660.10">
    <property type="match status" value="1"/>
</dbReference>
<dbReference type="AlphaFoldDB" id="A0A0P6XE51"/>
<evidence type="ECO:0000256" key="1">
    <source>
        <dbReference type="ARBA" id="ARBA00023125"/>
    </source>
</evidence>
<proteinExistence type="predicted"/>
<protein>
    <recommendedName>
        <fullName evidence="2">HTH merR-type domain-containing protein</fullName>
    </recommendedName>
</protein>
<evidence type="ECO:0000259" key="2">
    <source>
        <dbReference type="PROSITE" id="PS50937"/>
    </source>
</evidence>
<dbReference type="GO" id="GO:0003700">
    <property type="term" value="F:DNA-binding transcription factor activity"/>
    <property type="evidence" value="ECO:0007669"/>
    <property type="project" value="InterPro"/>
</dbReference>
<dbReference type="PROSITE" id="PS00552">
    <property type="entry name" value="HTH_MERR_1"/>
    <property type="match status" value="1"/>
</dbReference>
<feature type="domain" description="HTH merR-type" evidence="2">
    <location>
        <begin position="5"/>
        <end position="75"/>
    </location>
</feature>
<reference evidence="3 4" key="1">
    <citation type="submission" date="2015-07" db="EMBL/GenBank/DDBJ databases">
        <title>Whole genome sequence of Herpetosiphon geysericola DSM 7119.</title>
        <authorList>
            <person name="Hemp J."/>
            <person name="Ward L.M."/>
            <person name="Pace L.A."/>
            <person name="Fischer W.W."/>
        </authorList>
    </citation>
    <scope>NUCLEOTIDE SEQUENCE [LARGE SCALE GENOMIC DNA]</scope>
    <source>
        <strain evidence="3 4">DSM 7119</strain>
    </source>
</reference>
<comment type="caution">
    <text evidence="3">The sequence shown here is derived from an EMBL/GenBank/DDBJ whole genome shotgun (WGS) entry which is preliminary data.</text>
</comment>
<dbReference type="InterPro" id="IPR011256">
    <property type="entry name" value="Reg_factor_effector_dom_sf"/>
</dbReference>
<dbReference type="InterPro" id="IPR029442">
    <property type="entry name" value="GyrI-like"/>
</dbReference>
<dbReference type="GO" id="GO:0003677">
    <property type="term" value="F:DNA binding"/>
    <property type="evidence" value="ECO:0007669"/>
    <property type="project" value="UniProtKB-KW"/>
</dbReference>
<dbReference type="InterPro" id="IPR009061">
    <property type="entry name" value="DNA-bd_dom_put_sf"/>
</dbReference>
<dbReference type="SUPFAM" id="SSF55136">
    <property type="entry name" value="Probable bacterial effector-binding domain"/>
    <property type="match status" value="1"/>
</dbReference>
<dbReference type="SUPFAM" id="SSF46955">
    <property type="entry name" value="Putative DNA-binding domain"/>
    <property type="match status" value="1"/>
</dbReference>
<name>A0A0P6XE51_9CHLR</name>
<dbReference type="Pfam" id="PF13411">
    <property type="entry name" value="MerR_1"/>
    <property type="match status" value="1"/>
</dbReference>
<dbReference type="PANTHER" id="PTHR30204">
    <property type="entry name" value="REDOX-CYCLING DRUG-SENSING TRANSCRIPTIONAL ACTIVATOR SOXR"/>
    <property type="match status" value="1"/>
</dbReference>
<dbReference type="InterPro" id="IPR000551">
    <property type="entry name" value="MerR-type_HTH_dom"/>
</dbReference>
<dbReference type="InterPro" id="IPR047057">
    <property type="entry name" value="MerR_fam"/>
</dbReference>
<dbReference type="EMBL" id="LGKP01000035">
    <property type="protein sequence ID" value="KPL81276.1"/>
    <property type="molecule type" value="Genomic_DNA"/>
</dbReference>
<dbReference type="OrthoDB" id="9773308at2"/>
<evidence type="ECO:0000313" key="4">
    <source>
        <dbReference type="Proteomes" id="UP000050277"/>
    </source>
</evidence>
<dbReference type="SMART" id="SM00871">
    <property type="entry name" value="AraC_E_bind"/>
    <property type="match status" value="1"/>
</dbReference>
<dbReference type="Proteomes" id="UP000050277">
    <property type="component" value="Unassembled WGS sequence"/>
</dbReference>
<sequence length="270" mass="29960">MNEPLISIGNFAEATRLSLKALRLYDQLGILSARYVDPHNGYRYYHAEQLAPARLISMLRQINMPLATIRQVIAGDAKDAEILLSRYIRSVELQAIQARRAQSLILGLIRQEGVCMSLEVTVRQQADQPILSITKRTFVNELDNVIAHAFHSMERFAADNNLVVRGPAFGIFHGTINADDDGPIEICLPVDQLVEQQGEIVGRILPAGKVAVVTMHGDQCEFPHILAGYDAGSDWIKANGYVVSDSPREIWVNPPGPDALMEIAWPFHEA</sequence>
<dbReference type="PROSITE" id="PS50937">
    <property type="entry name" value="HTH_MERR_2"/>
    <property type="match status" value="1"/>
</dbReference>